<keyword evidence="4" id="KW-0804">Transcription</keyword>
<dbReference type="GO" id="GO:0016987">
    <property type="term" value="F:sigma factor activity"/>
    <property type="evidence" value="ECO:0007669"/>
    <property type="project" value="UniProtKB-KW"/>
</dbReference>
<dbReference type="GO" id="GO:0006352">
    <property type="term" value="P:DNA-templated transcription initiation"/>
    <property type="evidence" value="ECO:0007669"/>
    <property type="project" value="InterPro"/>
</dbReference>
<dbReference type="InterPro" id="IPR039425">
    <property type="entry name" value="RNA_pol_sigma-70-like"/>
</dbReference>
<sequence>MPKTISLSTEVNPIFSINRKTFEDVYHRYWEKVYAVCYNNIREVEVAKEMVQDIFKSLWERRDSLELENVGHYLIRSAKFKTFEYIRNKTTRQKIDEFNYQGCVNSSNCTEEQVLFNELKDNVDLLVDTLPCQCKRVYKMSREEGLTNREIAEKLVISERAVEYHITRAMTTLKEKLAIFNKK</sequence>
<dbReference type="NCBIfam" id="TIGR02937">
    <property type="entry name" value="sigma70-ECF"/>
    <property type="match status" value="1"/>
</dbReference>
<dbReference type="InterPro" id="IPR013325">
    <property type="entry name" value="RNA_pol_sigma_r2"/>
</dbReference>
<keyword evidence="7" id="KW-1185">Reference proteome</keyword>
<dbReference type="EMBL" id="OCMT01000003">
    <property type="protein sequence ID" value="SOD17576.1"/>
    <property type="molecule type" value="Genomic_DNA"/>
</dbReference>
<keyword evidence="3" id="KW-0731">Sigma factor</keyword>
<proteinExistence type="inferred from homology"/>
<evidence type="ECO:0000256" key="2">
    <source>
        <dbReference type="ARBA" id="ARBA00023015"/>
    </source>
</evidence>
<dbReference type="InterPro" id="IPR013249">
    <property type="entry name" value="RNA_pol_sigma70_r4_t2"/>
</dbReference>
<feature type="domain" description="RNA polymerase sigma factor 70 region 4 type 2" evidence="5">
    <location>
        <begin position="122"/>
        <end position="173"/>
    </location>
</feature>
<dbReference type="NCBIfam" id="TIGR02985">
    <property type="entry name" value="Sig70_bacteroi1"/>
    <property type="match status" value="1"/>
</dbReference>
<name>A0A286A6P1_9SPHI</name>
<dbReference type="InterPro" id="IPR013324">
    <property type="entry name" value="RNA_pol_sigma_r3/r4-like"/>
</dbReference>
<dbReference type="InterPro" id="IPR014327">
    <property type="entry name" value="RNA_pol_sigma70_bacteroid"/>
</dbReference>
<evidence type="ECO:0000256" key="1">
    <source>
        <dbReference type="ARBA" id="ARBA00010641"/>
    </source>
</evidence>
<dbReference type="GO" id="GO:0003677">
    <property type="term" value="F:DNA binding"/>
    <property type="evidence" value="ECO:0007669"/>
    <property type="project" value="InterPro"/>
</dbReference>
<evidence type="ECO:0000313" key="6">
    <source>
        <dbReference type="EMBL" id="SOD17576.1"/>
    </source>
</evidence>
<comment type="similarity">
    <text evidence="1">Belongs to the sigma-70 factor family. ECF subfamily.</text>
</comment>
<dbReference type="SUPFAM" id="SSF88659">
    <property type="entry name" value="Sigma3 and sigma4 domains of RNA polymerase sigma factors"/>
    <property type="match status" value="1"/>
</dbReference>
<evidence type="ECO:0000256" key="4">
    <source>
        <dbReference type="ARBA" id="ARBA00023163"/>
    </source>
</evidence>
<accession>A0A286A6P1</accession>
<dbReference type="Pfam" id="PF08281">
    <property type="entry name" value="Sigma70_r4_2"/>
    <property type="match status" value="1"/>
</dbReference>
<dbReference type="Gene3D" id="1.10.10.10">
    <property type="entry name" value="Winged helix-like DNA-binding domain superfamily/Winged helix DNA-binding domain"/>
    <property type="match status" value="1"/>
</dbReference>
<protein>
    <submittedName>
        <fullName evidence="6">RNA polymerase sigma-70 factor, ECF subfamily</fullName>
    </submittedName>
</protein>
<gene>
    <name evidence="6" type="ORF">SAMN06297358_2582</name>
</gene>
<dbReference type="InterPro" id="IPR036388">
    <property type="entry name" value="WH-like_DNA-bd_sf"/>
</dbReference>
<evidence type="ECO:0000313" key="7">
    <source>
        <dbReference type="Proteomes" id="UP000219281"/>
    </source>
</evidence>
<evidence type="ECO:0000259" key="5">
    <source>
        <dbReference type="Pfam" id="PF08281"/>
    </source>
</evidence>
<dbReference type="SUPFAM" id="SSF88946">
    <property type="entry name" value="Sigma2 domain of RNA polymerase sigma factors"/>
    <property type="match status" value="1"/>
</dbReference>
<dbReference type="Gene3D" id="1.10.1740.10">
    <property type="match status" value="1"/>
</dbReference>
<reference evidence="7" key="1">
    <citation type="submission" date="2017-09" db="EMBL/GenBank/DDBJ databases">
        <authorList>
            <person name="Varghese N."/>
            <person name="Submissions S."/>
        </authorList>
    </citation>
    <scope>NUCLEOTIDE SEQUENCE [LARGE SCALE GENOMIC DNA]</scope>
    <source>
        <strain evidence="7">CGMCC 1.12803</strain>
    </source>
</reference>
<keyword evidence="2" id="KW-0805">Transcription regulation</keyword>
<dbReference type="AlphaFoldDB" id="A0A286A6P1"/>
<organism evidence="6 7">
    <name type="scientific">Pedobacter xixiisoli</name>
    <dbReference type="NCBI Taxonomy" id="1476464"/>
    <lineage>
        <taxon>Bacteria</taxon>
        <taxon>Pseudomonadati</taxon>
        <taxon>Bacteroidota</taxon>
        <taxon>Sphingobacteriia</taxon>
        <taxon>Sphingobacteriales</taxon>
        <taxon>Sphingobacteriaceae</taxon>
        <taxon>Pedobacter</taxon>
    </lineage>
</organism>
<dbReference type="Proteomes" id="UP000219281">
    <property type="component" value="Unassembled WGS sequence"/>
</dbReference>
<dbReference type="InterPro" id="IPR014284">
    <property type="entry name" value="RNA_pol_sigma-70_dom"/>
</dbReference>
<dbReference type="PANTHER" id="PTHR43133">
    <property type="entry name" value="RNA POLYMERASE ECF-TYPE SIGMA FACTO"/>
    <property type="match status" value="1"/>
</dbReference>
<dbReference type="PANTHER" id="PTHR43133:SF46">
    <property type="entry name" value="RNA POLYMERASE SIGMA-70 FACTOR ECF SUBFAMILY"/>
    <property type="match status" value="1"/>
</dbReference>
<evidence type="ECO:0000256" key="3">
    <source>
        <dbReference type="ARBA" id="ARBA00023082"/>
    </source>
</evidence>